<dbReference type="SUPFAM" id="SSF52058">
    <property type="entry name" value="L domain-like"/>
    <property type="match status" value="1"/>
</dbReference>
<dbReference type="EMBL" id="CP102290">
    <property type="protein sequence ID" value="UWP58150.1"/>
    <property type="molecule type" value="Genomic_DNA"/>
</dbReference>
<dbReference type="RefSeq" id="WP_028529534.1">
    <property type="nucleotide sequence ID" value="NZ_CABLBR010000027.1"/>
</dbReference>
<dbReference type="InterPro" id="IPR026906">
    <property type="entry name" value="LRR_5"/>
</dbReference>
<name>A0ABY5VC95_9FIRM</name>
<dbReference type="InterPro" id="IPR032675">
    <property type="entry name" value="LRR_dom_sf"/>
</dbReference>
<evidence type="ECO:0000313" key="1">
    <source>
        <dbReference type="EMBL" id="UWP58150.1"/>
    </source>
</evidence>
<reference evidence="1" key="1">
    <citation type="journal article" date="2022" name="Cell">
        <title>Design, construction, and in vivo augmentation of a complex gut microbiome.</title>
        <authorList>
            <person name="Cheng A.G."/>
            <person name="Ho P.Y."/>
            <person name="Aranda-Diaz A."/>
            <person name="Jain S."/>
            <person name="Yu F.B."/>
            <person name="Meng X."/>
            <person name="Wang M."/>
            <person name="Iakiviak M."/>
            <person name="Nagashima K."/>
            <person name="Zhao A."/>
            <person name="Murugkar P."/>
            <person name="Patil A."/>
            <person name="Atabakhsh K."/>
            <person name="Weakley A."/>
            <person name="Yan J."/>
            <person name="Brumbaugh A.R."/>
            <person name="Higginbottom S."/>
            <person name="Dimas A."/>
            <person name="Shiver A.L."/>
            <person name="Deutschbauer A."/>
            <person name="Neff N."/>
            <person name="Sonnenburg J.L."/>
            <person name="Huang K.C."/>
            <person name="Fischbach M.A."/>
        </authorList>
    </citation>
    <scope>NUCLEOTIDE SEQUENCE</scope>
    <source>
        <strain evidence="1">DSM 19829</strain>
    </source>
</reference>
<dbReference type="PANTHER" id="PTHR45661">
    <property type="entry name" value="SURFACE ANTIGEN"/>
    <property type="match status" value="1"/>
</dbReference>
<dbReference type="Gene3D" id="3.80.10.10">
    <property type="entry name" value="Ribonuclease Inhibitor"/>
    <property type="match status" value="2"/>
</dbReference>
<evidence type="ECO:0000313" key="2">
    <source>
        <dbReference type="Proteomes" id="UP001060164"/>
    </source>
</evidence>
<gene>
    <name evidence="1" type="ORF">NQ502_12195</name>
</gene>
<proteinExistence type="predicted"/>
<accession>A0ABY5VC95</accession>
<dbReference type="Proteomes" id="UP001060164">
    <property type="component" value="Chromosome"/>
</dbReference>
<organism evidence="1 2">
    <name type="scientific">Ruminococcus gauvreauii</name>
    <dbReference type="NCBI Taxonomy" id="438033"/>
    <lineage>
        <taxon>Bacteria</taxon>
        <taxon>Bacillati</taxon>
        <taxon>Bacillota</taxon>
        <taxon>Clostridia</taxon>
        <taxon>Eubacteriales</taxon>
        <taxon>Oscillospiraceae</taxon>
        <taxon>Ruminococcus</taxon>
    </lineage>
</organism>
<sequence length="283" mass="32808">MKVIFNEQNWQQLQKMNGTYRRDMAVKHRSHVLQIPKYYQFIGDKALCNNMKVRSLKLPEACAIIGNSAFEGSQIEREIILPQTMKVIGRKAFAHTPNLRKMFIPKSVKRIGEGAFRECKKLKKVVFEGDSQLQILREGVFDSCTGMVSMQFPDHLQRIERRALYRCKQLTDAELPPTVRYIGEEAFYFTMMDHLNLPKGLVEIGDSAFFKCGMLTEVSVPPSVRRIGRWVFHGCNRLKTLEILHDPDMIGEWIINRSATIRCRKGSAVDEYCREYGFKTEYV</sequence>
<protein>
    <submittedName>
        <fullName evidence="1">Leucine-rich repeat domain-containing protein</fullName>
    </submittedName>
</protein>
<dbReference type="PANTHER" id="PTHR45661:SF3">
    <property type="entry name" value="IG-LIKE DOMAIN-CONTAINING PROTEIN"/>
    <property type="match status" value="1"/>
</dbReference>
<keyword evidence="2" id="KW-1185">Reference proteome</keyword>
<dbReference type="InterPro" id="IPR053139">
    <property type="entry name" value="Surface_bspA-like"/>
</dbReference>
<dbReference type="Pfam" id="PF13306">
    <property type="entry name" value="LRR_5"/>
    <property type="match status" value="1"/>
</dbReference>